<dbReference type="InterPro" id="IPR016156">
    <property type="entry name" value="FAD/NAD-linked_Rdtase_dimer_sf"/>
</dbReference>
<reference evidence="7" key="2">
    <citation type="submission" date="2020-09" db="EMBL/GenBank/DDBJ databases">
        <authorList>
            <person name="Sun Q."/>
            <person name="Sedlacek I."/>
        </authorList>
    </citation>
    <scope>NUCLEOTIDE SEQUENCE</scope>
    <source>
        <strain evidence="7">CCM 8433</strain>
    </source>
</reference>
<evidence type="ECO:0000256" key="2">
    <source>
        <dbReference type="ARBA" id="ARBA00022630"/>
    </source>
</evidence>
<dbReference type="GO" id="GO:0016651">
    <property type="term" value="F:oxidoreductase activity, acting on NAD(P)H"/>
    <property type="evidence" value="ECO:0007669"/>
    <property type="project" value="TreeGrafter"/>
</dbReference>
<dbReference type="SUPFAM" id="SSF51905">
    <property type="entry name" value="FAD/NAD(P)-binding domain"/>
    <property type="match status" value="1"/>
</dbReference>
<dbReference type="PANTHER" id="PTHR43557:SF2">
    <property type="entry name" value="RIESKE DOMAIN-CONTAINING PROTEIN-RELATED"/>
    <property type="match status" value="1"/>
</dbReference>
<dbReference type="InterPro" id="IPR028202">
    <property type="entry name" value="Reductase_C"/>
</dbReference>
<comment type="cofactor">
    <cofactor evidence="1">
        <name>FAD</name>
        <dbReference type="ChEBI" id="CHEBI:57692"/>
    </cofactor>
</comment>
<keyword evidence="4" id="KW-0560">Oxidoreductase</keyword>
<evidence type="ECO:0000256" key="3">
    <source>
        <dbReference type="ARBA" id="ARBA00022827"/>
    </source>
</evidence>
<dbReference type="Gene3D" id="3.50.50.60">
    <property type="entry name" value="FAD/NAD(P)-binding domain"/>
    <property type="match status" value="2"/>
</dbReference>
<dbReference type="Pfam" id="PF07992">
    <property type="entry name" value="Pyr_redox_2"/>
    <property type="match status" value="1"/>
</dbReference>
<keyword evidence="2" id="KW-0285">Flavoprotein</keyword>
<evidence type="ECO:0000256" key="1">
    <source>
        <dbReference type="ARBA" id="ARBA00001974"/>
    </source>
</evidence>
<keyword evidence="3" id="KW-0274">FAD</keyword>
<dbReference type="InterPro" id="IPR036188">
    <property type="entry name" value="FAD/NAD-bd_sf"/>
</dbReference>
<dbReference type="SUPFAM" id="SSF55424">
    <property type="entry name" value="FAD/NAD-linked reductases, dimerisation (C-terminal) domain"/>
    <property type="match status" value="1"/>
</dbReference>
<dbReference type="Pfam" id="PF14759">
    <property type="entry name" value="Reductase_C"/>
    <property type="match status" value="1"/>
</dbReference>
<accession>A0A917JGB0</accession>
<dbReference type="EMBL" id="BMDT01000003">
    <property type="protein sequence ID" value="GGI65280.1"/>
    <property type="molecule type" value="Genomic_DNA"/>
</dbReference>
<dbReference type="InterPro" id="IPR023753">
    <property type="entry name" value="FAD/NAD-binding_dom"/>
</dbReference>
<evidence type="ECO:0000259" key="6">
    <source>
        <dbReference type="Pfam" id="PF14759"/>
    </source>
</evidence>
<feature type="domain" description="Reductase C-terminal" evidence="6">
    <location>
        <begin position="320"/>
        <end position="401"/>
    </location>
</feature>
<reference evidence="7" key="1">
    <citation type="journal article" date="2014" name="Int. J. Syst. Evol. Microbiol.">
        <title>Complete genome sequence of Corynebacterium casei LMG S-19264T (=DSM 44701T), isolated from a smear-ripened cheese.</title>
        <authorList>
            <consortium name="US DOE Joint Genome Institute (JGI-PGF)"/>
            <person name="Walter F."/>
            <person name="Albersmeier A."/>
            <person name="Kalinowski J."/>
            <person name="Ruckert C."/>
        </authorList>
    </citation>
    <scope>NUCLEOTIDE SEQUENCE</scope>
    <source>
        <strain evidence="7">CCM 8433</strain>
    </source>
</reference>
<dbReference type="Proteomes" id="UP000622610">
    <property type="component" value="Unassembled WGS sequence"/>
</dbReference>
<organism evidence="7 8">
    <name type="scientific">Enterococcus alcedinis</name>
    <dbReference type="NCBI Taxonomy" id="1274384"/>
    <lineage>
        <taxon>Bacteria</taxon>
        <taxon>Bacillati</taxon>
        <taxon>Bacillota</taxon>
        <taxon>Bacilli</taxon>
        <taxon>Lactobacillales</taxon>
        <taxon>Enterococcaceae</taxon>
        <taxon>Enterococcus</taxon>
    </lineage>
</organism>
<gene>
    <name evidence="7" type="ORF">GCM10011482_09340</name>
</gene>
<dbReference type="PRINTS" id="PR00368">
    <property type="entry name" value="FADPNR"/>
</dbReference>
<dbReference type="PANTHER" id="PTHR43557">
    <property type="entry name" value="APOPTOSIS-INDUCING FACTOR 1"/>
    <property type="match status" value="1"/>
</dbReference>
<protein>
    <submittedName>
        <fullName evidence="7">Pyridine nucleotide-disulfide oxidoreductase</fullName>
    </submittedName>
</protein>
<dbReference type="Gene3D" id="3.30.390.30">
    <property type="match status" value="1"/>
</dbReference>
<name>A0A917JGB0_9ENTE</name>
<dbReference type="AlphaFoldDB" id="A0A917JGB0"/>
<evidence type="ECO:0000256" key="4">
    <source>
        <dbReference type="ARBA" id="ARBA00023002"/>
    </source>
</evidence>
<evidence type="ECO:0000259" key="5">
    <source>
        <dbReference type="Pfam" id="PF07992"/>
    </source>
</evidence>
<dbReference type="GO" id="GO:0005737">
    <property type="term" value="C:cytoplasm"/>
    <property type="evidence" value="ECO:0007669"/>
    <property type="project" value="TreeGrafter"/>
</dbReference>
<dbReference type="RefSeq" id="WP_188367119.1">
    <property type="nucleotide sequence ID" value="NZ_BMDT01000003.1"/>
</dbReference>
<evidence type="ECO:0000313" key="8">
    <source>
        <dbReference type="Proteomes" id="UP000622610"/>
    </source>
</evidence>
<proteinExistence type="predicted"/>
<feature type="domain" description="FAD/NAD(P)-binding" evidence="5">
    <location>
        <begin position="5"/>
        <end position="300"/>
    </location>
</feature>
<dbReference type="PRINTS" id="PR00411">
    <property type="entry name" value="PNDRDTASEI"/>
</dbReference>
<sequence>MAHGVVIVGASIAGYNVAKELRTKGYQGKITLVGKQASLPYDLKELSKNWMLAQETVSPPVFRDETFYEDEKITLKLGTEIVSIDPENHTVQTNKKESIPYDQLVLAIGSTLRMFNAPGVDAEGIFYLRDFENAQKIKAWDKKSKDIVIVGAGFIGLEMASTFAQVGLNVTVIEHAPLPLGRIVGEEASHYFSNMHRSHGVTLLTSEDITAFEKDEQGHVTAALTASGKKINCQMVIIGIGVVPNTSIAHPDLEVQRGIVVNEYGETSLPDVYAAGDCTVWPYQGELVHVEHWEHARAHGRCVAHNIIQPKSEVYATRPYFWTDEYDQTFEYLGHTLTWNQTVTRGSSDEPKFTIAYLDENRRPLGVLFANNAEKRADIAALMDKNLPINLDRFKDPTISILETTESS</sequence>
<keyword evidence="8" id="KW-1185">Reference proteome</keyword>
<comment type="caution">
    <text evidence="7">The sequence shown here is derived from an EMBL/GenBank/DDBJ whole genome shotgun (WGS) entry which is preliminary data.</text>
</comment>
<dbReference type="InterPro" id="IPR050446">
    <property type="entry name" value="FAD-oxidoreductase/Apoptosis"/>
</dbReference>
<evidence type="ECO:0000313" key="7">
    <source>
        <dbReference type="EMBL" id="GGI65280.1"/>
    </source>
</evidence>